<feature type="transmembrane region" description="Helical" evidence="2">
    <location>
        <begin position="502"/>
        <end position="522"/>
    </location>
</feature>
<evidence type="ECO:0000313" key="4">
    <source>
        <dbReference type="EMBL" id="KRG59876.1"/>
    </source>
</evidence>
<comment type="similarity">
    <text evidence="1">Belongs to the protein kinase superfamily. ADCK protein kinase family.</text>
</comment>
<sequence>MWDTLGTVRDLGRLQEIAAVLVKYGFGDLVRRIGLADVMERAGRLLHLRGSEQHARLSSAQRVRLALEALGPSFIKLGQVLATRVDLFTPEWIAEFSRLQSNVPALPWAEIEGPLVHALGHPLEEAFAWVEQRPLAAGSLAQAHRGWLHDGTAVVLKVRRPGIGEVVEADLRLLARLADIVEARVPDLARFHLPEVVSQFATSLRRELDFVAECRSAERMAKNFAGYPQLKIPQVYWQWTRSSLAVQEFIDGIAGNDYLALEAAGLDRHQLAQAGARIVLKMVLEDGFFHADPHQGNLFFLRDGRIALIDFGMVGRLSEQRRGEVALLLHGLAQQRPAQVSEVLLEWAGGLEVDEPALLQDIAVLVDNYRGLALKDLRVGSMLNDVTVLLRHYGLTLPPDLALMVKTFLTLDGVGRQLDPDFDMTAAATPFLKRAIGRRYRPEALWRRGSEHADNWWDLGTSFPRDARQILQSVRRGRLQLRIETRAMDRFGEQVQRAANRLVVGVITAALVVGSSIVMHSVGAHSSAWLLSLGVAGFVGAALCGVWIVLSIWRSARH</sequence>
<keyword evidence="2" id="KW-0812">Transmembrane</keyword>
<dbReference type="RefSeq" id="WP_057664477.1">
    <property type="nucleotide sequence ID" value="NZ_LDJH01000006.1"/>
</dbReference>
<feature type="transmembrane region" description="Helical" evidence="2">
    <location>
        <begin position="528"/>
        <end position="553"/>
    </location>
</feature>
<dbReference type="InterPro" id="IPR004147">
    <property type="entry name" value="ABC1_dom"/>
</dbReference>
<comment type="caution">
    <text evidence="4">The sequence shown here is derived from an EMBL/GenBank/DDBJ whole genome shotgun (WGS) entry which is preliminary data.</text>
</comment>
<accession>A0A0R0C2H2</accession>
<protein>
    <submittedName>
        <fullName evidence="4">Ubiquinone biosynthesis protein UbiB</fullName>
    </submittedName>
</protein>
<gene>
    <name evidence="4" type="ORF">ABB25_04070</name>
</gene>
<dbReference type="InterPro" id="IPR050154">
    <property type="entry name" value="UbiB_kinase"/>
</dbReference>
<proteinExistence type="inferred from homology"/>
<keyword evidence="2" id="KW-1133">Transmembrane helix</keyword>
<keyword evidence="2" id="KW-0472">Membrane</keyword>
<dbReference type="PANTHER" id="PTHR10566:SF113">
    <property type="entry name" value="PROTEIN ACTIVITY OF BC1 COMPLEX KINASE 7, CHLOROPLASTIC"/>
    <property type="match status" value="1"/>
</dbReference>
<dbReference type="Proteomes" id="UP000051254">
    <property type="component" value="Unassembled WGS sequence"/>
</dbReference>
<dbReference type="SUPFAM" id="SSF56112">
    <property type="entry name" value="Protein kinase-like (PK-like)"/>
    <property type="match status" value="1"/>
</dbReference>
<evidence type="ECO:0000313" key="5">
    <source>
        <dbReference type="Proteomes" id="UP000051254"/>
    </source>
</evidence>
<dbReference type="STRING" id="266128.ABB25_04070"/>
<name>A0A0R0C2H2_9GAMM</name>
<evidence type="ECO:0000259" key="3">
    <source>
        <dbReference type="Pfam" id="PF03109"/>
    </source>
</evidence>
<reference evidence="4 5" key="1">
    <citation type="submission" date="2015-05" db="EMBL/GenBank/DDBJ databases">
        <title>Genome sequencing and analysis of members of genus Stenotrophomonas.</title>
        <authorList>
            <person name="Patil P.P."/>
            <person name="Midha S."/>
            <person name="Patil P.B."/>
        </authorList>
    </citation>
    <scope>NUCLEOTIDE SEQUENCE [LARGE SCALE GENOMIC DNA]</scope>
    <source>
        <strain evidence="4 5">DSM 17805</strain>
    </source>
</reference>
<keyword evidence="5" id="KW-1185">Reference proteome</keyword>
<dbReference type="PANTHER" id="PTHR10566">
    <property type="entry name" value="CHAPERONE-ACTIVITY OF BC1 COMPLEX CABC1 -RELATED"/>
    <property type="match status" value="1"/>
</dbReference>
<dbReference type="EMBL" id="LDJH01000006">
    <property type="protein sequence ID" value="KRG59876.1"/>
    <property type="molecule type" value="Genomic_DNA"/>
</dbReference>
<evidence type="ECO:0000256" key="2">
    <source>
        <dbReference type="SAM" id="Phobius"/>
    </source>
</evidence>
<dbReference type="Pfam" id="PF03109">
    <property type="entry name" value="ABC1"/>
    <property type="match status" value="1"/>
</dbReference>
<dbReference type="AlphaFoldDB" id="A0A0R0C2H2"/>
<keyword evidence="4" id="KW-0830">Ubiquinone</keyword>
<dbReference type="CDD" id="cd05121">
    <property type="entry name" value="ABC1_ADCK3-like"/>
    <property type="match status" value="1"/>
</dbReference>
<dbReference type="OrthoDB" id="9795390at2"/>
<organism evidence="4 5">
    <name type="scientific">Stenotrophomonas koreensis</name>
    <dbReference type="NCBI Taxonomy" id="266128"/>
    <lineage>
        <taxon>Bacteria</taxon>
        <taxon>Pseudomonadati</taxon>
        <taxon>Pseudomonadota</taxon>
        <taxon>Gammaproteobacteria</taxon>
        <taxon>Lysobacterales</taxon>
        <taxon>Lysobacteraceae</taxon>
        <taxon>Stenotrophomonas</taxon>
    </lineage>
</organism>
<dbReference type="PATRIC" id="fig|266128.3.peg.2470"/>
<dbReference type="InterPro" id="IPR011009">
    <property type="entry name" value="Kinase-like_dom_sf"/>
</dbReference>
<feature type="domain" description="ABC1 atypical kinase-like" evidence="3">
    <location>
        <begin position="98"/>
        <end position="342"/>
    </location>
</feature>
<evidence type="ECO:0000256" key="1">
    <source>
        <dbReference type="ARBA" id="ARBA00009670"/>
    </source>
</evidence>